<reference evidence="2 3" key="1">
    <citation type="submission" date="2023-07" db="EMBL/GenBank/DDBJ databases">
        <title>Genomic Encyclopedia of Type Strains, Phase IV (KMG-IV): sequencing the most valuable type-strain genomes for metagenomic binning, comparative biology and taxonomic classification.</title>
        <authorList>
            <person name="Goeker M."/>
        </authorList>
    </citation>
    <scope>NUCLEOTIDE SEQUENCE [LARGE SCALE GENOMIC DNA]</scope>
    <source>
        <strain evidence="2 3">DSM 20694</strain>
    </source>
</reference>
<dbReference type="Gene3D" id="3.40.630.30">
    <property type="match status" value="1"/>
</dbReference>
<gene>
    <name evidence="2" type="ORF">J2S18_001858</name>
</gene>
<name>A0ABT9UUC8_9FIRM</name>
<sequence>MKGNNISLRQEVFRNDALMIVDWLNDFEIIRYLNEESQICRHIKNMVESCNNPVLTPIFNQRGSFFMIDKREEPIGFLKLVPKGDKAEIVIAIGNKEEWGKGIGPNAVLQGLKTAFFDWRVDEVIAKVKYDNNRSRRVFEKIGFELEKNLDKEVQYNLTMMDFFKQIA</sequence>
<dbReference type="PANTHER" id="PTHR43415:SF3">
    <property type="entry name" value="GNAT-FAMILY ACETYLTRANSFERASE"/>
    <property type="match status" value="1"/>
</dbReference>
<feature type="domain" description="N-acetyltransferase" evidence="1">
    <location>
        <begin position="18"/>
        <end position="165"/>
    </location>
</feature>
<dbReference type="PANTHER" id="PTHR43415">
    <property type="entry name" value="SPERMIDINE N(1)-ACETYLTRANSFERASE"/>
    <property type="match status" value="1"/>
</dbReference>
<dbReference type="PROSITE" id="PS51186">
    <property type="entry name" value="GNAT"/>
    <property type="match status" value="1"/>
</dbReference>
<dbReference type="RefSeq" id="WP_307486057.1">
    <property type="nucleotide sequence ID" value="NZ_JAUSUF010000005.1"/>
</dbReference>
<dbReference type="InterPro" id="IPR000182">
    <property type="entry name" value="GNAT_dom"/>
</dbReference>
<evidence type="ECO:0000313" key="2">
    <source>
        <dbReference type="EMBL" id="MDQ0149927.1"/>
    </source>
</evidence>
<dbReference type="InterPro" id="IPR016181">
    <property type="entry name" value="Acyl_CoA_acyltransferase"/>
</dbReference>
<dbReference type="Pfam" id="PF13302">
    <property type="entry name" value="Acetyltransf_3"/>
    <property type="match status" value="1"/>
</dbReference>
<dbReference type="EMBL" id="JAUSUF010000005">
    <property type="protein sequence ID" value="MDQ0149927.1"/>
    <property type="molecule type" value="Genomic_DNA"/>
</dbReference>
<evidence type="ECO:0000259" key="1">
    <source>
        <dbReference type="PROSITE" id="PS51186"/>
    </source>
</evidence>
<dbReference type="Proteomes" id="UP001228504">
    <property type="component" value="Unassembled WGS sequence"/>
</dbReference>
<proteinExistence type="predicted"/>
<organism evidence="2 3">
    <name type="scientific">Eubacterium multiforme</name>
    <dbReference type="NCBI Taxonomy" id="83339"/>
    <lineage>
        <taxon>Bacteria</taxon>
        <taxon>Bacillati</taxon>
        <taxon>Bacillota</taxon>
        <taxon>Clostridia</taxon>
        <taxon>Eubacteriales</taxon>
        <taxon>Eubacteriaceae</taxon>
        <taxon>Eubacterium</taxon>
    </lineage>
</organism>
<protein>
    <submittedName>
        <fullName evidence="2">RimJ/RimL family protein N-acetyltransferase</fullName>
    </submittedName>
</protein>
<dbReference type="SUPFAM" id="SSF55729">
    <property type="entry name" value="Acyl-CoA N-acyltransferases (Nat)"/>
    <property type="match status" value="1"/>
</dbReference>
<keyword evidence="3" id="KW-1185">Reference proteome</keyword>
<evidence type="ECO:0000313" key="3">
    <source>
        <dbReference type="Proteomes" id="UP001228504"/>
    </source>
</evidence>
<comment type="caution">
    <text evidence="2">The sequence shown here is derived from an EMBL/GenBank/DDBJ whole genome shotgun (WGS) entry which is preliminary data.</text>
</comment>
<accession>A0ABT9UUC8</accession>